<name>A8MKD8_ALKOO</name>
<keyword evidence="5 9" id="KW-0812">Transmembrane</keyword>
<feature type="transmembrane region" description="Helical" evidence="9">
    <location>
        <begin position="221"/>
        <end position="239"/>
    </location>
</feature>
<evidence type="ECO:0000256" key="9">
    <source>
        <dbReference type="SAM" id="Phobius"/>
    </source>
</evidence>
<feature type="transmembrane region" description="Helical" evidence="9">
    <location>
        <begin position="251"/>
        <end position="274"/>
    </location>
</feature>
<feature type="transmembrane region" description="Helical" evidence="9">
    <location>
        <begin position="60"/>
        <end position="80"/>
    </location>
</feature>
<reference evidence="12" key="1">
    <citation type="submission" date="2007-10" db="EMBL/GenBank/DDBJ databases">
        <title>Complete genome of Alkaliphilus oremlandii OhILAs.</title>
        <authorList>
            <person name="Copeland A."/>
            <person name="Lucas S."/>
            <person name="Lapidus A."/>
            <person name="Barry K."/>
            <person name="Detter J.C."/>
            <person name="Glavina del Rio T."/>
            <person name="Hammon N."/>
            <person name="Israni S."/>
            <person name="Dalin E."/>
            <person name="Tice H."/>
            <person name="Pitluck S."/>
            <person name="Chain P."/>
            <person name="Malfatti S."/>
            <person name="Shin M."/>
            <person name="Vergez L."/>
            <person name="Schmutz J."/>
            <person name="Larimer F."/>
            <person name="Land M."/>
            <person name="Hauser L."/>
            <person name="Kyrpides N."/>
            <person name="Mikhailova N."/>
            <person name="Stolz J.F."/>
            <person name="Dawson A."/>
            <person name="Fisher E."/>
            <person name="Crable B."/>
            <person name="Perera E."/>
            <person name="Lisak J."/>
            <person name="Ranganathan M."/>
            <person name="Basu P."/>
            <person name="Richardson P."/>
        </authorList>
    </citation>
    <scope>NUCLEOTIDE SEQUENCE [LARGE SCALE GENOMIC DNA]</scope>
    <source>
        <strain evidence="12">OhILAs</strain>
    </source>
</reference>
<dbReference type="EMBL" id="CP000853">
    <property type="protein sequence ID" value="ABW20270.1"/>
    <property type="molecule type" value="Genomic_DNA"/>
</dbReference>
<feature type="transmembrane region" description="Helical" evidence="9">
    <location>
        <begin position="414"/>
        <end position="432"/>
    </location>
</feature>
<evidence type="ECO:0000313" key="11">
    <source>
        <dbReference type="EMBL" id="ABW20270.1"/>
    </source>
</evidence>
<sequence length="451" mass="49539">MDIIGGMIFTFCVLIFSVLKGIYVGIPLFLSFLTFALISWKREFSLKDIYTMSYNGSKKSFVVLKIFLFIGAITSVWMAAGTVPGIVYYGIKFMNPKFFILYSFLICTLVSFLLGTALGTVSTAGLALIVMARSGNMNLNIAAGAIMAGAYFGDRCSPMSSSANLVANLTETDLYTNIRNMFLTGAIPFVLSTGIYTFISLNQPLTFSESSIHSDLTNTFYIHWIVLVPAMIILLLSLFKVNVKHSMSLSILSAGIIGISLQNYSVAHMFQYLLLGFHLEPSHPLYTIIKGGGIFSMWKAALVVFISCALAGILEGTDMLKGTESTLRKANSRKDLFLYTAIVSGITAAVGCSQAIAVVLTNQLMGNIYKERNVDSYQLAIDLENTGIVLAAIIPWSLAAFVPTTTMNVSATGFIPYAFYIYFIPITNFMQYRFSKTHRNEPPINFSDSKI</sequence>
<keyword evidence="6 9" id="KW-1133">Transmembrane helix</keyword>
<dbReference type="RefSeq" id="WP_012160577.1">
    <property type="nucleotide sequence ID" value="NC_009922.1"/>
</dbReference>
<dbReference type="GO" id="GO:0015297">
    <property type="term" value="F:antiporter activity"/>
    <property type="evidence" value="ECO:0007669"/>
    <property type="project" value="UniProtKB-KW"/>
</dbReference>
<dbReference type="GO" id="GO:0005886">
    <property type="term" value="C:plasma membrane"/>
    <property type="evidence" value="ECO:0007669"/>
    <property type="project" value="UniProtKB-SubCell"/>
</dbReference>
<dbReference type="STRING" id="350688.Clos_2739"/>
<evidence type="ECO:0000256" key="4">
    <source>
        <dbReference type="ARBA" id="ARBA00022475"/>
    </source>
</evidence>
<protein>
    <submittedName>
        <fullName evidence="11">Na+/H+ antiporter NhaC</fullName>
    </submittedName>
</protein>
<keyword evidence="12" id="KW-1185">Reference proteome</keyword>
<dbReference type="PANTHER" id="PTHR33451:SF3">
    <property type="entry name" value="MALATE-2H(+)_NA(+)-LACTATE ANTIPORTER"/>
    <property type="match status" value="1"/>
</dbReference>
<dbReference type="Pfam" id="PF03553">
    <property type="entry name" value="Na_H_antiporter"/>
    <property type="match status" value="1"/>
</dbReference>
<evidence type="ECO:0000256" key="8">
    <source>
        <dbReference type="ARBA" id="ARBA00038435"/>
    </source>
</evidence>
<dbReference type="InterPro" id="IPR052180">
    <property type="entry name" value="NhaC_Na-H+_Antiporter"/>
</dbReference>
<feature type="transmembrane region" description="Helical" evidence="9">
    <location>
        <begin position="294"/>
        <end position="315"/>
    </location>
</feature>
<evidence type="ECO:0000313" key="12">
    <source>
        <dbReference type="Proteomes" id="UP000000269"/>
    </source>
</evidence>
<proteinExistence type="inferred from homology"/>
<evidence type="ECO:0000256" key="5">
    <source>
        <dbReference type="ARBA" id="ARBA00022692"/>
    </source>
</evidence>
<feature type="transmembrane region" description="Helical" evidence="9">
    <location>
        <begin position="6"/>
        <end position="39"/>
    </location>
</feature>
<gene>
    <name evidence="11" type="ordered locus">Clos_2739</name>
</gene>
<dbReference type="OrthoDB" id="9762978at2"/>
<evidence type="ECO:0000256" key="7">
    <source>
        <dbReference type="ARBA" id="ARBA00023136"/>
    </source>
</evidence>
<evidence type="ECO:0000256" key="3">
    <source>
        <dbReference type="ARBA" id="ARBA00022449"/>
    </source>
</evidence>
<evidence type="ECO:0000256" key="2">
    <source>
        <dbReference type="ARBA" id="ARBA00022448"/>
    </source>
</evidence>
<evidence type="ECO:0000259" key="10">
    <source>
        <dbReference type="Pfam" id="PF03553"/>
    </source>
</evidence>
<comment type="similarity">
    <text evidence="8">Belongs to the NhaC Na(+)/H(+) (TC 2.A.35) antiporter family.</text>
</comment>
<organism evidence="11 12">
    <name type="scientific">Alkaliphilus oremlandii (strain OhILAs)</name>
    <name type="common">Clostridium oremlandii (strain OhILAs)</name>
    <dbReference type="NCBI Taxonomy" id="350688"/>
    <lineage>
        <taxon>Bacteria</taxon>
        <taxon>Bacillati</taxon>
        <taxon>Bacillota</taxon>
        <taxon>Clostridia</taxon>
        <taxon>Peptostreptococcales</taxon>
        <taxon>Natronincolaceae</taxon>
        <taxon>Alkaliphilus</taxon>
    </lineage>
</organism>
<dbReference type="eggNOG" id="COG1757">
    <property type="taxonomic scope" value="Bacteria"/>
</dbReference>
<dbReference type="HOGENOM" id="CLU_033405_2_0_9"/>
<comment type="subcellular location">
    <subcellularLocation>
        <location evidence="1">Cell membrane</location>
        <topology evidence="1">Multi-pass membrane protein</topology>
    </subcellularLocation>
</comment>
<feature type="domain" description="Na+/H+ antiporter NhaC-like C-terminal" evidence="10">
    <location>
        <begin position="149"/>
        <end position="427"/>
    </location>
</feature>
<dbReference type="AlphaFoldDB" id="A8MKD8"/>
<feature type="transmembrane region" description="Helical" evidence="9">
    <location>
        <begin position="100"/>
        <end position="130"/>
    </location>
</feature>
<feature type="transmembrane region" description="Helical" evidence="9">
    <location>
        <begin position="181"/>
        <end position="201"/>
    </location>
</feature>
<keyword evidence="3" id="KW-0050">Antiport</keyword>
<dbReference type="Proteomes" id="UP000000269">
    <property type="component" value="Chromosome"/>
</dbReference>
<dbReference type="KEGG" id="aoe:Clos_2739"/>
<keyword evidence="2" id="KW-0813">Transport</keyword>
<keyword evidence="4" id="KW-1003">Cell membrane</keyword>
<evidence type="ECO:0000256" key="6">
    <source>
        <dbReference type="ARBA" id="ARBA00022989"/>
    </source>
</evidence>
<dbReference type="PANTHER" id="PTHR33451">
    <property type="entry name" value="MALATE-2H(+)/NA(+)-LACTATE ANTIPORTER"/>
    <property type="match status" value="1"/>
</dbReference>
<dbReference type="InterPro" id="IPR018461">
    <property type="entry name" value="Na/H_Antiport_NhaC-like_C"/>
</dbReference>
<keyword evidence="7 9" id="KW-0472">Membrane</keyword>
<feature type="transmembrane region" description="Helical" evidence="9">
    <location>
        <begin position="336"/>
        <end position="360"/>
    </location>
</feature>
<evidence type="ECO:0000256" key="1">
    <source>
        <dbReference type="ARBA" id="ARBA00004651"/>
    </source>
</evidence>
<accession>A8MKD8</accession>